<name>A0A2P5X599_GOSBA</name>
<dbReference type="EMBL" id="KZ665643">
    <property type="protein sequence ID" value="PPR98518.1"/>
    <property type="molecule type" value="Genomic_DNA"/>
</dbReference>
<organism evidence="1 2">
    <name type="scientific">Gossypium barbadense</name>
    <name type="common">Sea Island cotton</name>
    <name type="synonym">Hibiscus barbadensis</name>
    <dbReference type="NCBI Taxonomy" id="3634"/>
    <lineage>
        <taxon>Eukaryota</taxon>
        <taxon>Viridiplantae</taxon>
        <taxon>Streptophyta</taxon>
        <taxon>Embryophyta</taxon>
        <taxon>Tracheophyta</taxon>
        <taxon>Spermatophyta</taxon>
        <taxon>Magnoliopsida</taxon>
        <taxon>eudicotyledons</taxon>
        <taxon>Gunneridae</taxon>
        <taxon>Pentapetalae</taxon>
        <taxon>rosids</taxon>
        <taxon>malvids</taxon>
        <taxon>Malvales</taxon>
        <taxon>Malvaceae</taxon>
        <taxon>Malvoideae</taxon>
        <taxon>Gossypium</taxon>
    </lineage>
</organism>
<evidence type="ECO:0000313" key="2">
    <source>
        <dbReference type="Proteomes" id="UP000239757"/>
    </source>
</evidence>
<gene>
    <name evidence="1" type="ORF">GOBAR_AA22152</name>
</gene>
<accession>A0A2P5X599</accession>
<proteinExistence type="predicted"/>
<sequence>MPVWIQCYRVLLELFTQKGLSYIASATPLYMDSVTASQTRLSIALSRLLTPVKDKKSVDKVVEDSVFDNITTDSVVADSIVAHEESGKGKAVVISPSPPPKKQVHFSSSSNWFEVLGSKLSNLPVLLDATDAESTTATHPGCGIVIIMVKG</sequence>
<reference evidence="1 2" key="1">
    <citation type="submission" date="2015-01" db="EMBL/GenBank/DDBJ databases">
        <title>Genome of allotetraploid Gossypium barbadense reveals genomic plasticity and fiber elongation in cotton evolution.</title>
        <authorList>
            <person name="Chen X."/>
            <person name="Liu X."/>
            <person name="Zhao B."/>
            <person name="Zheng H."/>
            <person name="Hu Y."/>
            <person name="Lu G."/>
            <person name="Yang C."/>
            <person name="Chen J."/>
            <person name="Shan C."/>
            <person name="Zhang L."/>
            <person name="Zhou Y."/>
            <person name="Wang L."/>
            <person name="Guo W."/>
            <person name="Bai Y."/>
            <person name="Ruan J."/>
            <person name="Shangguan X."/>
            <person name="Mao Y."/>
            <person name="Jiang J."/>
            <person name="Zhu Y."/>
            <person name="Lei J."/>
            <person name="Kang H."/>
            <person name="Chen S."/>
            <person name="He X."/>
            <person name="Wang R."/>
            <person name="Wang Y."/>
            <person name="Chen J."/>
            <person name="Wang L."/>
            <person name="Yu S."/>
            <person name="Wang B."/>
            <person name="Wei J."/>
            <person name="Song S."/>
            <person name="Lu X."/>
            <person name="Gao Z."/>
            <person name="Gu W."/>
            <person name="Deng X."/>
            <person name="Ma D."/>
            <person name="Wang S."/>
            <person name="Liang W."/>
            <person name="Fang L."/>
            <person name="Cai C."/>
            <person name="Zhu X."/>
            <person name="Zhou B."/>
            <person name="Zhang Y."/>
            <person name="Chen Z."/>
            <person name="Xu S."/>
            <person name="Zhu R."/>
            <person name="Wang S."/>
            <person name="Zhang T."/>
            <person name="Zhao G."/>
        </authorList>
    </citation>
    <scope>NUCLEOTIDE SEQUENCE [LARGE SCALE GENOMIC DNA]</scope>
    <source>
        <strain evidence="2">cv. Xinhai21</strain>
        <tissue evidence="1">Leaf</tissue>
    </source>
</reference>
<dbReference type="Proteomes" id="UP000239757">
    <property type="component" value="Unassembled WGS sequence"/>
</dbReference>
<protein>
    <submittedName>
        <fullName evidence="1">Uncharacterized protein</fullName>
    </submittedName>
</protein>
<evidence type="ECO:0000313" key="1">
    <source>
        <dbReference type="EMBL" id="PPR98518.1"/>
    </source>
</evidence>
<dbReference type="AlphaFoldDB" id="A0A2P5X599"/>
<dbReference type="OrthoDB" id="997591at2759"/>